<evidence type="ECO:0000313" key="3">
    <source>
        <dbReference type="Proteomes" id="UP000002051"/>
    </source>
</evidence>
<reference evidence="2" key="3">
    <citation type="submission" date="2015-04" db="UniProtKB">
        <authorList>
            <consortium name="EnsemblPlants"/>
        </authorList>
    </citation>
    <scope>IDENTIFICATION</scope>
    <source>
        <strain evidence="2">cv. Jemalong A17</strain>
    </source>
</reference>
<dbReference type="AlphaFoldDB" id="A0A072UAL3"/>
<organism evidence="1 3">
    <name type="scientific">Medicago truncatula</name>
    <name type="common">Barrel medic</name>
    <name type="synonym">Medicago tribuloides</name>
    <dbReference type="NCBI Taxonomy" id="3880"/>
    <lineage>
        <taxon>Eukaryota</taxon>
        <taxon>Viridiplantae</taxon>
        <taxon>Streptophyta</taxon>
        <taxon>Embryophyta</taxon>
        <taxon>Tracheophyta</taxon>
        <taxon>Spermatophyta</taxon>
        <taxon>Magnoliopsida</taxon>
        <taxon>eudicotyledons</taxon>
        <taxon>Gunneridae</taxon>
        <taxon>Pentapetalae</taxon>
        <taxon>rosids</taxon>
        <taxon>fabids</taxon>
        <taxon>Fabales</taxon>
        <taxon>Fabaceae</taxon>
        <taxon>Papilionoideae</taxon>
        <taxon>50 kb inversion clade</taxon>
        <taxon>NPAAA clade</taxon>
        <taxon>Hologalegina</taxon>
        <taxon>IRL clade</taxon>
        <taxon>Trifolieae</taxon>
        <taxon>Medicago</taxon>
    </lineage>
</organism>
<keyword evidence="3" id="KW-1185">Reference proteome</keyword>
<gene>
    <name evidence="1" type="ordered locus">MTR_6g045437</name>
</gene>
<reference evidence="1 3" key="2">
    <citation type="journal article" date="2014" name="BMC Genomics">
        <title>An improved genome release (version Mt4.0) for the model legume Medicago truncatula.</title>
        <authorList>
            <person name="Tang H."/>
            <person name="Krishnakumar V."/>
            <person name="Bidwell S."/>
            <person name="Rosen B."/>
            <person name="Chan A."/>
            <person name="Zhou S."/>
            <person name="Gentzbittel L."/>
            <person name="Childs K.L."/>
            <person name="Yandell M."/>
            <person name="Gundlach H."/>
            <person name="Mayer K.F."/>
            <person name="Schwartz D.C."/>
            <person name="Town C.D."/>
        </authorList>
    </citation>
    <scope>GENOME REANNOTATION</scope>
    <source>
        <strain evidence="1">A17</strain>
        <strain evidence="2 3">cv. Jemalong A17</strain>
    </source>
</reference>
<proteinExistence type="predicted"/>
<evidence type="ECO:0000313" key="1">
    <source>
        <dbReference type="EMBL" id="KEH26153.1"/>
    </source>
</evidence>
<name>A0A072UAL3_MEDTR</name>
<dbReference type="Proteomes" id="UP000002051">
    <property type="component" value="Chromosome 6"/>
</dbReference>
<dbReference type="EMBL" id="CM001222">
    <property type="protein sequence ID" value="KEH26153.1"/>
    <property type="molecule type" value="Genomic_DNA"/>
</dbReference>
<protein>
    <submittedName>
        <fullName evidence="1 2">Uncharacterized protein</fullName>
    </submittedName>
</protein>
<dbReference type="HOGENOM" id="CLU_3017310_0_0_1"/>
<accession>A0A072UAL3</accession>
<reference evidence="1 3" key="1">
    <citation type="journal article" date="2011" name="Nature">
        <title>The Medicago genome provides insight into the evolution of rhizobial symbioses.</title>
        <authorList>
            <person name="Young N.D."/>
            <person name="Debelle F."/>
            <person name="Oldroyd G.E."/>
            <person name="Geurts R."/>
            <person name="Cannon S.B."/>
            <person name="Udvardi M.K."/>
            <person name="Benedito V.A."/>
            <person name="Mayer K.F."/>
            <person name="Gouzy J."/>
            <person name="Schoof H."/>
            <person name="Van de Peer Y."/>
            <person name="Proost S."/>
            <person name="Cook D.R."/>
            <person name="Meyers B.C."/>
            <person name="Spannagl M."/>
            <person name="Cheung F."/>
            <person name="De Mita S."/>
            <person name="Krishnakumar V."/>
            <person name="Gundlach H."/>
            <person name="Zhou S."/>
            <person name="Mudge J."/>
            <person name="Bharti A.K."/>
            <person name="Murray J.D."/>
            <person name="Naoumkina M.A."/>
            <person name="Rosen B."/>
            <person name="Silverstein K.A."/>
            <person name="Tang H."/>
            <person name="Rombauts S."/>
            <person name="Zhao P.X."/>
            <person name="Zhou P."/>
            <person name="Barbe V."/>
            <person name="Bardou P."/>
            <person name="Bechner M."/>
            <person name="Bellec A."/>
            <person name="Berger A."/>
            <person name="Berges H."/>
            <person name="Bidwell S."/>
            <person name="Bisseling T."/>
            <person name="Choisne N."/>
            <person name="Couloux A."/>
            <person name="Denny R."/>
            <person name="Deshpande S."/>
            <person name="Dai X."/>
            <person name="Doyle J.J."/>
            <person name="Dudez A.M."/>
            <person name="Farmer A.D."/>
            <person name="Fouteau S."/>
            <person name="Franken C."/>
            <person name="Gibelin C."/>
            <person name="Gish J."/>
            <person name="Goldstein S."/>
            <person name="Gonzalez A.J."/>
            <person name="Green P.J."/>
            <person name="Hallab A."/>
            <person name="Hartog M."/>
            <person name="Hua A."/>
            <person name="Humphray S.J."/>
            <person name="Jeong D.H."/>
            <person name="Jing Y."/>
            <person name="Jocker A."/>
            <person name="Kenton S.M."/>
            <person name="Kim D.J."/>
            <person name="Klee K."/>
            <person name="Lai H."/>
            <person name="Lang C."/>
            <person name="Lin S."/>
            <person name="Macmil S.L."/>
            <person name="Magdelenat G."/>
            <person name="Matthews L."/>
            <person name="McCorrison J."/>
            <person name="Monaghan E.L."/>
            <person name="Mun J.H."/>
            <person name="Najar F.Z."/>
            <person name="Nicholson C."/>
            <person name="Noirot C."/>
            <person name="O'Bleness M."/>
            <person name="Paule C.R."/>
            <person name="Poulain J."/>
            <person name="Prion F."/>
            <person name="Qin B."/>
            <person name="Qu C."/>
            <person name="Retzel E.F."/>
            <person name="Riddle C."/>
            <person name="Sallet E."/>
            <person name="Samain S."/>
            <person name="Samson N."/>
            <person name="Sanders I."/>
            <person name="Saurat O."/>
            <person name="Scarpelli C."/>
            <person name="Schiex T."/>
            <person name="Segurens B."/>
            <person name="Severin A.J."/>
            <person name="Sherrier D.J."/>
            <person name="Shi R."/>
            <person name="Sims S."/>
            <person name="Singer S.R."/>
            <person name="Sinharoy S."/>
            <person name="Sterck L."/>
            <person name="Viollet A."/>
            <person name="Wang B.B."/>
            <person name="Wang K."/>
            <person name="Wang M."/>
            <person name="Wang X."/>
            <person name="Warfsmann J."/>
            <person name="Weissenbach J."/>
            <person name="White D.D."/>
            <person name="White J.D."/>
            <person name="Wiley G.B."/>
            <person name="Wincker P."/>
            <person name="Xing Y."/>
            <person name="Yang L."/>
            <person name="Yao Z."/>
            <person name="Ying F."/>
            <person name="Zhai J."/>
            <person name="Zhou L."/>
            <person name="Zuber A."/>
            <person name="Denarie J."/>
            <person name="Dixon R.A."/>
            <person name="May G.D."/>
            <person name="Schwartz D.C."/>
            <person name="Rogers J."/>
            <person name="Quetier F."/>
            <person name="Town C.D."/>
            <person name="Roe B.A."/>
        </authorList>
    </citation>
    <scope>NUCLEOTIDE SEQUENCE [LARGE SCALE GENOMIC DNA]</scope>
    <source>
        <strain evidence="1">A17</strain>
        <strain evidence="2 3">cv. Jemalong A17</strain>
    </source>
</reference>
<evidence type="ECO:0000313" key="2">
    <source>
        <dbReference type="EnsemblPlants" id="KEH26153"/>
    </source>
</evidence>
<dbReference type="EnsemblPlants" id="KEH26153">
    <property type="protein sequence ID" value="KEH26153"/>
    <property type="gene ID" value="MTR_6g045437"/>
</dbReference>
<sequence length="56" mass="6698">MEYHDNHTSTWYSCVLDTVHDSGKVIEQIKEKLLLSDQDLHTNEWLMMISMKNFKI</sequence>